<feature type="signal peptide" evidence="1">
    <location>
        <begin position="1"/>
        <end position="16"/>
    </location>
</feature>
<comment type="caution">
    <text evidence="2">The sequence shown here is derived from an EMBL/GenBank/DDBJ whole genome shotgun (WGS) entry which is preliminary data.</text>
</comment>
<keyword evidence="3" id="KW-1185">Reference proteome</keyword>
<accession>A0A3A6TQ79</accession>
<dbReference type="Proteomes" id="UP000273022">
    <property type="component" value="Unassembled WGS sequence"/>
</dbReference>
<feature type="chain" id="PRO_5017467803" evidence="1">
    <location>
        <begin position="17"/>
        <end position="273"/>
    </location>
</feature>
<name>A0A3A6TQ79_9GAMM</name>
<evidence type="ECO:0000256" key="1">
    <source>
        <dbReference type="SAM" id="SignalP"/>
    </source>
</evidence>
<sequence>MKYFLLLFLFPLIPFAAPIPPEYLQGQANEEYLKTLHELRAIFPDKGPPQLLLMLASPYGILDIQPTKFSSDENKNKFANFNLGAAGSIISDLEPNILKKLPEIVLCHENTCREKRLSSIKKMMNRAEKIDHFFNNNSDIKIVQRLDDSVYRINNAFFTPTVIIQFEPSDVAGFVPSAKATNITNLSTQPYANHTKQTNDLRNLMKQFSIIAIVKESNSLTNVIFGGISNNHWGIKISHKVNEQPRIGGTNSLGFKYDDVVKLSNTLYYYQTN</sequence>
<gene>
    <name evidence="2" type="ORF">D5R81_15355</name>
</gene>
<reference evidence="2 3" key="1">
    <citation type="submission" date="2018-09" db="EMBL/GenBank/DDBJ databases">
        <title>Phylogeny of the Shewanellaceae, and recommendation for two new genera, Pseudoshewanella and Parashewanella.</title>
        <authorList>
            <person name="Wang G."/>
        </authorList>
    </citation>
    <scope>NUCLEOTIDE SEQUENCE [LARGE SCALE GENOMIC DNA]</scope>
    <source>
        <strain evidence="2 3">KCTC 22492</strain>
    </source>
</reference>
<dbReference type="EMBL" id="QYYH01000113">
    <property type="protein sequence ID" value="RJY07681.1"/>
    <property type="molecule type" value="Genomic_DNA"/>
</dbReference>
<protein>
    <submittedName>
        <fullName evidence="2">Uncharacterized protein</fullName>
    </submittedName>
</protein>
<keyword evidence="1" id="KW-0732">Signal</keyword>
<dbReference type="RefSeq" id="WP_121854509.1">
    <property type="nucleotide sequence ID" value="NZ_JAKILH010000115.1"/>
</dbReference>
<evidence type="ECO:0000313" key="3">
    <source>
        <dbReference type="Proteomes" id="UP000273022"/>
    </source>
</evidence>
<organism evidence="2 3">
    <name type="scientific">Parashewanella spongiae</name>
    <dbReference type="NCBI Taxonomy" id="342950"/>
    <lineage>
        <taxon>Bacteria</taxon>
        <taxon>Pseudomonadati</taxon>
        <taxon>Pseudomonadota</taxon>
        <taxon>Gammaproteobacteria</taxon>
        <taxon>Alteromonadales</taxon>
        <taxon>Shewanellaceae</taxon>
        <taxon>Parashewanella</taxon>
    </lineage>
</organism>
<dbReference type="AlphaFoldDB" id="A0A3A6TQ79"/>
<proteinExistence type="predicted"/>
<evidence type="ECO:0000313" key="2">
    <source>
        <dbReference type="EMBL" id="RJY07681.1"/>
    </source>
</evidence>